<evidence type="ECO:0000256" key="9">
    <source>
        <dbReference type="ARBA" id="ARBA00036917"/>
    </source>
</evidence>
<dbReference type="GO" id="GO:0031012">
    <property type="term" value="C:extracellular matrix"/>
    <property type="evidence" value="ECO:0007669"/>
    <property type="project" value="TreeGrafter"/>
</dbReference>
<keyword evidence="3" id="KW-0964">Secreted</keyword>
<keyword evidence="5" id="KW-0378">Hydrolase</keyword>
<keyword evidence="6" id="KW-0130">Cell adhesion</keyword>
<evidence type="ECO:0000256" key="10">
    <source>
        <dbReference type="ARBA" id="ARBA00039100"/>
    </source>
</evidence>
<dbReference type="EC" id="3.2.1.166" evidence="10"/>
<dbReference type="AlphaFoldDB" id="A0A8C4S776"/>
<dbReference type="InterPro" id="IPR017853">
    <property type="entry name" value="GH"/>
</dbReference>
<dbReference type="SUPFAM" id="SSF51445">
    <property type="entry name" value="(Trans)glycosidases"/>
    <property type="match status" value="1"/>
</dbReference>
<name>A0A8C4S776_ERPCA</name>
<proteinExistence type="inferred from homology"/>
<dbReference type="Proteomes" id="UP000694620">
    <property type="component" value="Chromosome 7"/>
</dbReference>
<dbReference type="Ensembl" id="ENSECRT00000012879.1">
    <property type="protein sequence ID" value="ENSECRP00000012662.1"/>
    <property type="gene ID" value="ENSECRG00000008394.1"/>
</dbReference>
<dbReference type="Gene3D" id="3.20.20.80">
    <property type="entry name" value="Glycosidases"/>
    <property type="match status" value="1"/>
</dbReference>
<evidence type="ECO:0000313" key="13">
    <source>
        <dbReference type="Proteomes" id="UP000694620"/>
    </source>
</evidence>
<evidence type="ECO:0000256" key="4">
    <source>
        <dbReference type="ARBA" id="ARBA00022729"/>
    </source>
</evidence>
<evidence type="ECO:0000256" key="6">
    <source>
        <dbReference type="ARBA" id="ARBA00022889"/>
    </source>
</evidence>
<evidence type="ECO:0000256" key="5">
    <source>
        <dbReference type="ARBA" id="ARBA00022801"/>
    </source>
</evidence>
<dbReference type="GeneTree" id="ENSGT00390000004874"/>
<dbReference type="PANTHER" id="PTHR46145">
    <property type="entry name" value="HEPARANASE"/>
    <property type="match status" value="1"/>
</dbReference>
<dbReference type="GO" id="GO:0016798">
    <property type="term" value="F:hydrolase activity, acting on glycosyl bonds"/>
    <property type="evidence" value="ECO:0007669"/>
    <property type="project" value="InterPro"/>
</dbReference>
<dbReference type="GO" id="GO:0060055">
    <property type="term" value="P:angiogenesis involved in wound healing"/>
    <property type="evidence" value="ECO:0007669"/>
    <property type="project" value="TreeGrafter"/>
</dbReference>
<keyword evidence="8" id="KW-0325">Glycoprotein</keyword>
<evidence type="ECO:0000256" key="3">
    <source>
        <dbReference type="ARBA" id="ARBA00022525"/>
    </source>
</evidence>
<evidence type="ECO:0000313" key="12">
    <source>
        <dbReference type="Ensembl" id="ENSECRP00000012662.1"/>
    </source>
</evidence>
<evidence type="ECO:0000256" key="2">
    <source>
        <dbReference type="ARBA" id="ARBA00009800"/>
    </source>
</evidence>
<sequence length="508" mass="56262">TSSVGESSGGAVSSAGVSLSSSAEGVLGVGSGCLGARLKNILIGSCWRCLFIYVRRLLSQKLRTLAKGLAPGYLRFGGTKADFTVFLPDDNHVKAQLWEYTFIFQNKSGKSLIAKYLKYEWPLQEELILRNENQNIFDYQTISGSSVDMLYSFANCSGFHLIFGLNALLRNDNNVWNSSNAEQLLKYCQSKQYRISWELGNEPNSFEKKAGIKVDGSQLGKDFIHLHNILKKYPLFQSSSLYGPDVGQPQKHRRKLLNGYYVDGRDASLDEFLSPAVLDSFAVKSKDIFQIVEKIVPGKKVWLGETGSAFGGGAPGLSDTYVAGFMWLDKLGLSAKLGIDVVIRQVFVGAGSYHLVDSNFDPLPDYWLSLLYKKLVGPKVLNVTIFTHDGDQNRHLRVYMHCARNNRYCIPFGDVTLIALNLSKKTTTIHLPKYFSSKRIDAYRLEPAGEGGLSSRNIQLNGKLLVMVDERTLPELTGSTLPVGSPLQIPGLTFAFYVIRDANVSACK</sequence>
<dbReference type="GO" id="GO:0007160">
    <property type="term" value="P:cell-matrix adhesion"/>
    <property type="evidence" value="ECO:0007669"/>
    <property type="project" value="TreeGrafter"/>
</dbReference>
<dbReference type="InterPro" id="IPR005199">
    <property type="entry name" value="Glyco_hydro_79"/>
</dbReference>
<organism evidence="12 13">
    <name type="scientific">Erpetoichthys calabaricus</name>
    <name type="common">Rope fish</name>
    <name type="synonym">Calamoichthys calabaricus</name>
    <dbReference type="NCBI Taxonomy" id="27687"/>
    <lineage>
        <taxon>Eukaryota</taxon>
        <taxon>Metazoa</taxon>
        <taxon>Chordata</taxon>
        <taxon>Craniata</taxon>
        <taxon>Vertebrata</taxon>
        <taxon>Euteleostomi</taxon>
        <taxon>Actinopterygii</taxon>
        <taxon>Polypteriformes</taxon>
        <taxon>Polypteridae</taxon>
        <taxon>Erpetoichthys</taxon>
    </lineage>
</organism>
<dbReference type="GO" id="GO:0005615">
    <property type="term" value="C:extracellular space"/>
    <property type="evidence" value="ECO:0007669"/>
    <property type="project" value="TreeGrafter"/>
</dbReference>
<accession>A0A8C4S776</accession>
<keyword evidence="4" id="KW-0732">Signal</keyword>
<comment type="similarity">
    <text evidence="2">Belongs to the glycosyl hydrolase 79 family.</text>
</comment>
<protein>
    <recommendedName>
        <fullName evidence="11">Heparanase</fullName>
        <ecNumber evidence="10">3.2.1.166</ecNumber>
    </recommendedName>
</protein>
<reference evidence="12" key="1">
    <citation type="submission" date="2021-06" db="EMBL/GenBank/DDBJ databases">
        <authorList>
            <consortium name="Wellcome Sanger Institute Data Sharing"/>
        </authorList>
    </citation>
    <scope>NUCLEOTIDE SEQUENCE [LARGE SCALE GENOMIC DNA]</scope>
</reference>
<comment type="subcellular location">
    <subcellularLocation>
        <location evidence="1">Secreted</location>
    </subcellularLocation>
</comment>
<dbReference type="GO" id="GO:0016020">
    <property type="term" value="C:membrane"/>
    <property type="evidence" value="ECO:0007669"/>
    <property type="project" value="InterPro"/>
</dbReference>
<reference evidence="12" key="3">
    <citation type="submission" date="2025-09" db="UniProtKB">
        <authorList>
            <consortium name="Ensembl"/>
        </authorList>
    </citation>
    <scope>IDENTIFICATION</scope>
</reference>
<dbReference type="PANTHER" id="PTHR46145:SF3">
    <property type="entry name" value="HEPARANASE"/>
    <property type="match status" value="1"/>
</dbReference>
<comment type="catalytic activity">
    <reaction evidence="9">
        <text>endohydrolysis of (1-&gt;4)-beta-D-glycosidic bonds of heparan sulfate chains in heparan sulfate proteoglycan.</text>
        <dbReference type="EC" id="3.2.1.166"/>
    </reaction>
</comment>
<keyword evidence="13" id="KW-1185">Reference proteome</keyword>
<dbReference type="FunFam" id="3.20.20.80:FF:000024">
    <property type="entry name" value="Heparanase 2"/>
    <property type="match status" value="1"/>
</dbReference>
<evidence type="ECO:0000256" key="11">
    <source>
        <dbReference type="ARBA" id="ARBA00040414"/>
    </source>
</evidence>
<gene>
    <name evidence="12" type="primary">HPSE</name>
    <name evidence="12" type="synonym">hpse</name>
</gene>
<evidence type="ECO:0000256" key="7">
    <source>
        <dbReference type="ARBA" id="ARBA00023157"/>
    </source>
</evidence>
<reference evidence="12" key="2">
    <citation type="submission" date="2025-08" db="UniProtKB">
        <authorList>
            <consortium name="Ensembl"/>
        </authorList>
    </citation>
    <scope>IDENTIFICATION</scope>
</reference>
<evidence type="ECO:0000256" key="8">
    <source>
        <dbReference type="ARBA" id="ARBA00023180"/>
    </source>
</evidence>
<evidence type="ECO:0000256" key="1">
    <source>
        <dbReference type="ARBA" id="ARBA00004613"/>
    </source>
</evidence>
<dbReference type="Pfam" id="PF03662">
    <property type="entry name" value="Glyco_hydro_79n"/>
    <property type="match status" value="2"/>
</dbReference>
<keyword evidence="7" id="KW-1015">Disulfide bond</keyword>